<organism evidence="1 2">
    <name type="scientific">Armillaria tabescens</name>
    <name type="common">Ringless honey mushroom</name>
    <name type="synonym">Agaricus tabescens</name>
    <dbReference type="NCBI Taxonomy" id="1929756"/>
    <lineage>
        <taxon>Eukaryota</taxon>
        <taxon>Fungi</taxon>
        <taxon>Dikarya</taxon>
        <taxon>Basidiomycota</taxon>
        <taxon>Agaricomycotina</taxon>
        <taxon>Agaricomycetes</taxon>
        <taxon>Agaricomycetidae</taxon>
        <taxon>Agaricales</taxon>
        <taxon>Marasmiineae</taxon>
        <taxon>Physalacriaceae</taxon>
        <taxon>Desarmillaria</taxon>
    </lineage>
</organism>
<gene>
    <name evidence="1" type="ORF">EV420DRAFT_1486406</name>
</gene>
<sequence>MLTKYSIEQIIKSPHTTVLCLSAIEKGQFLASRDVTLHGYLICWKQIKNINVHKVATQMKLHGHISIIIQNCDLRAICFLPNEESQNIIMFGCHSGKIGHAAVNTAKDVFGIDDPSQGIALYHVVDGAKIVMSGSDHGIIYVFERRDGSVSKLTTEDTAWVQTLHKAAIVQYFTVCAGLHLVIN</sequence>
<dbReference type="GeneID" id="85353929"/>
<dbReference type="InterPro" id="IPR015943">
    <property type="entry name" value="WD40/YVTN_repeat-like_dom_sf"/>
</dbReference>
<dbReference type="Proteomes" id="UP001175211">
    <property type="component" value="Unassembled WGS sequence"/>
</dbReference>
<dbReference type="EMBL" id="JAUEPS010000088">
    <property type="protein sequence ID" value="KAK0439267.1"/>
    <property type="molecule type" value="Genomic_DNA"/>
</dbReference>
<name>A0AA39JAM3_ARMTA</name>
<comment type="caution">
    <text evidence="1">The sequence shown here is derived from an EMBL/GenBank/DDBJ whole genome shotgun (WGS) entry which is preliminary data.</text>
</comment>
<proteinExistence type="predicted"/>
<dbReference type="SUPFAM" id="SSF50978">
    <property type="entry name" value="WD40 repeat-like"/>
    <property type="match status" value="1"/>
</dbReference>
<dbReference type="RefSeq" id="XP_060323198.1">
    <property type="nucleotide sequence ID" value="XM_060470381.1"/>
</dbReference>
<keyword evidence="2" id="KW-1185">Reference proteome</keyword>
<accession>A0AA39JAM3</accession>
<dbReference type="Gene3D" id="2.130.10.10">
    <property type="entry name" value="YVTN repeat-like/Quinoprotein amine dehydrogenase"/>
    <property type="match status" value="1"/>
</dbReference>
<reference evidence="1" key="1">
    <citation type="submission" date="2023-06" db="EMBL/GenBank/DDBJ databases">
        <authorList>
            <consortium name="Lawrence Berkeley National Laboratory"/>
            <person name="Ahrendt S."/>
            <person name="Sahu N."/>
            <person name="Indic B."/>
            <person name="Wong-Bajracharya J."/>
            <person name="Merenyi Z."/>
            <person name="Ke H.-M."/>
            <person name="Monk M."/>
            <person name="Kocsube S."/>
            <person name="Drula E."/>
            <person name="Lipzen A."/>
            <person name="Balint B."/>
            <person name="Henrissat B."/>
            <person name="Andreopoulos B."/>
            <person name="Martin F.M."/>
            <person name="Harder C.B."/>
            <person name="Rigling D."/>
            <person name="Ford K.L."/>
            <person name="Foster G.D."/>
            <person name="Pangilinan J."/>
            <person name="Papanicolaou A."/>
            <person name="Barry K."/>
            <person name="LaButti K."/>
            <person name="Viragh M."/>
            <person name="Koriabine M."/>
            <person name="Yan M."/>
            <person name="Riley R."/>
            <person name="Champramary S."/>
            <person name="Plett K.L."/>
            <person name="Tsai I.J."/>
            <person name="Slot J."/>
            <person name="Sipos G."/>
            <person name="Plett J."/>
            <person name="Nagy L.G."/>
            <person name="Grigoriev I.V."/>
        </authorList>
    </citation>
    <scope>NUCLEOTIDE SEQUENCE</scope>
    <source>
        <strain evidence="1">CCBAS 213</strain>
    </source>
</reference>
<protein>
    <submittedName>
        <fullName evidence="1">Uncharacterized protein</fullName>
    </submittedName>
</protein>
<dbReference type="InterPro" id="IPR036322">
    <property type="entry name" value="WD40_repeat_dom_sf"/>
</dbReference>
<evidence type="ECO:0000313" key="2">
    <source>
        <dbReference type="Proteomes" id="UP001175211"/>
    </source>
</evidence>
<evidence type="ECO:0000313" key="1">
    <source>
        <dbReference type="EMBL" id="KAK0439267.1"/>
    </source>
</evidence>
<dbReference type="AlphaFoldDB" id="A0AA39JAM3"/>